<organism evidence="1 2">
    <name type="scientific">Pseudomonas cichorii</name>
    <dbReference type="NCBI Taxonomy" id="36746"/>
    <lineage>
        <taxon>Bacteria</taxon>
        <taxon>Pseudomonadati</taxon>
        <taxon>Pseudomonadota</taxon>
        <taxon>Gammaproteobacteria</taxon>
        <taxon>Pseudomonadales</taxon>
        <taxon>Pseudomonadaceae</taxon>
        <taxon>Pseudomonas</taxon>
    </lineage>
</organism>
<dbReference type="Proteomes" id="UP000278332">
    <property type="component" value="Unassembled WGS sequence"/>
</dbReference>
<dbReference type="EMBL" id="RBRY01000152">
    <property type="protein sequence ID" value="RMR51957.1"/>
    <property type="molecule type" value="Genomic_DNA"/>
</dbReference>
<sequence>MQAEELKKFLEAQTTFSFGDAATPYTASDFWSWAFSNMNVPVLRGVLIEYLVAKSLIAKCGDIVGDTVRTLTTDNPKDGDLTRSIEKHYQVQPHGDVFDLQLTWGVTLEIKSTASPQNWSLKKTCRWNIMEDKNLSERVFPAQFYILAHINSDSSFNENDLDLGAVTFHVRTGRELDALTGAKQSIGFNRFVGDESKRPGCRFEELPGVLLKLQTERLRLVRENMLADWKQDPAPGEREENLLPLAIEQGEAVHLFWCKKVELDKGMWRCVPRGLITSPWRPGFTPDWRDWEAAGFSYVPEVKAKDSAEAVLANQDD</sequence>
<name>A0A3M4VK25_PSECI</name>
<protein>
    <submittedName>
        <fullName evidence="1">Uncharacterized protein</fullName>
    </submittedName>
</protein>
<accession>A0A3M4VK25</accession>
<evidence type="ECO:0000313" key="2">
    <source>
        <dbReference type="Proteomes" id="UP000278332"/>
    </source>
</evidence>
<gene>
    <name evidence="1" type="ORF">ALP84_00690</name>
</gene>
<comment type="caution">
    <text evidence="1">The sequence shown here is derived from an EMBL/GenBank/DDBJ whole genome shotgun (WGS) entry which is preliminary data.</text>
</comment>
<reference evidence="1 2" key="1">
    <citation type="submission" date="2018-08" db="EMBL/GenBank/DDBJ databases">
        <title>Recombination of ecologically and evolutionarily significant loci maintains genetic cohesion in the Pseudomonas syringae species complex.</title>
        <authorList>
            <person name="Dillon M."/>
            <person name="Thakur S."/>
            <person name="Almeida R.N.D."/>
            <person name="Weir B.S."/>
            <person name="Guttman D.S."/>
        </authorList>
    </citation>
    <scope>NUCLEOTIDE SEQUENCE [LARGE SCALE GENOMIC DNA]</scope>
    <source>
        <strain evidence="1 2">ICMP 6917</strain>
    </source>
</reference>
<evidence type="ECO:0000313" key="1">
    <source>
        <dbReference type="EMBL" id="RMR51957.1"/>
    </source>
</evidence>
<proteinExistence type="predicted"/>
<dbReference type="AlphaFoldDB" id="A0A3M4VK25"/>